<dbReference type="VEuPathDB" id="HostDB:ENSCPOG00000038379"/>
<dbReference type="STRING" id="10141.ENSCPOP00000022291"/>
<keyword evidence="11" id="KW-1185">Reference proteome</keyword>
<evidence type="ECO:0000256" key="5">
    <source>
        <dbReference type="ARBA" id="ARBA00023157"/>
    </source>
</evidence>
<protein>
    <recommendedName>
        <fullName evidence="8">Prolactin</fullName>
    </recommendedName>
</protein>
<comment type="similarity">
    <text evidence="2">Belongs to the somatotropin/prolactin family.</text>
</comment>
<dbReference type="Pfam" id="PF00103">
    <property type="entry name" value="Hormone_1"/>
    <property type="match status" value="2"/>
</dbReference>
<keyword evidence="9" id="KW-0421">Lactation</keyword>
<dbReference type="AlphaFoldDB" id="A0A286XA40"/>
<keyword evidence="4" id="KW-0372">Hormone</keyword>
<evidence type="ECO:0000256" key="1">
    <source>
        <dbReference type="ARBA" id="ARBA00004613"/>
    </source>
</evidence>
<evidence type="ECO:0000256" key="6">
    <source>
        <dbReference type="ARBA" id="ARBA00037239"/>
    </source>
</evidence>
<dbReference type="GeneTree" id="ENSGT00950000182818"/>
<reference evidence="10" key="3">
    <citation type="submission" date="2025-09" db="UniProtKB">
        <authorList>
            <consortium name="Ensembl"/>
        </authorList>
    </citation>
    <scope>IDENTIFICATION</scope>
    <source>
        <strain evidence="10">2N</strain>
    </source>
</reference>
<dbReference type="GO" id="GO:0008284">
    <property type="term" value="P:positive regulation of cell population proliferation"/>
    <property type="evidence" value="ECO:0007669"/>
    <property type="project" value="TreeGrafter"/>
</dbReference>
<comment type="subcellular location">
    <subcellularLocation>
        <location evidence="1">Secreted</location>
    </subcellularLocation>
</comment>
<dbReference type="GO" id="GO:0046427">
    <property type="term" value="P:positive regulation of receptor signaling pathway via JAK-STAT"/>
    <property type="evidence" value="ECO:0007669"/>
    <property type="project" value="TreeGrafter"/>
</dbReference>
<reference evidence="10" key="2">
    <citation type="submission" date="2025-08" db="UniProtKB">
        <authorList>
            <consortium name="Ensembl"/>
        </authorList>
    </citation>
    <scope>IDENTIFICATION</scope>
    <source>
        <strain evidence="10">2N</strain>
    </source>
</reference>
<dbReference type="GO" id="GO:0005148">
    <property type="term" value="F:prolactin receptor binding"/>
    <property type="evidence" value="ECO:0007669"/>
    <property type="project" value="TreeGrafter"/>
</dbReference>
<dbReference type="GO" id="GO:0005179">
    <property type="term" value="F:hormone activity"/>
    <property type="evidence" value="ECO:0007669"/>
    <property type="project" value="UniProtKB-KW"/>
</dbReference>
<dbReference type="GO" id="GO:0005615">
    <property type="term" value="C:extracellular space"/>
    <property type="evidence" value="ECO:0007669"/>
    <property type="project" value="TreeGrafter"/>
</dbReference>
<dbReference type="Proteomes" id="UP000005447">
    <property type="component" value="Unassembled WGS sequence"/>
</dbReference>
<keyword evidence="5" id="KW-1015">Disulfide bond</keyword>
<comment type="subunit">
    <text evidence="7">Interacts with PRLR.</text>
</comment>
<dbReference type="GO" id="GO:0007565">
    <property type="term" value="P:female pregnancy"/>
    <property type="evidence" value="ECO:0007669"/>
    <property type="project" value="TreeGrafter"/>
</dbReference>
<sequence length="238" mass="27450">MFMNSSKVQNQRLNLDQGQPGLLHSRVLPVLIITMNANVTGSLTMLLLMSSLLLWKNAASQSNYTTSTGSNMTISKLLNRATILSSHISLLSSELYKEFVSTFLFALINRRHPNNERDLIILMIHLMLSWEDAMCHMKAQGVHLPNIPLSFMQKAELIQQKIWQLLQGLTIIARQVDLQFKDYGEHALWNELPLLMSTDARVSRQTFYQLCHCLRRDTDKVHTFLRVLNYQITHERQS</sequence>
<dbReference type="EMBL" id="AAKN02051704">
    <property type="status" value="NOT_ANNOTATED_CDS"/>
    <property type="molecule type" value="Genomic_DNA"/>
</dbReference>
<evidence type="ECO:0000256" key="9">
    <source>
        <dbReference type="ARBA" id="ARBA00043262"/>
    </source>
</evidence>
<evidence type="ECO:0000256" key="7">
    <source>
        <dbReference type="ARBA" id="ARBA00038619"/>
    </source>
</evidence>
<evidence type="ECO:0000256" key="3">
    <source>
        <dbReference type="ARBA" id="ARBA00022525"/>
    </source>
</evidence>
<name>A0A286XA40_CAVPO</name>
<dbReference type="GO" id="GO:1903489">
    <property type="term" value="P:positive regulation of lactation"/>
    <property type="evidence" value="ECO:0007669"/>
    <property type="project" value="TreeGrafter"/>
</dbReference>
<dbReference type="Ensembl" id="ENSCPOT00000031978.1">
    <property type="protein sequence ID" value="ENSCPOP00000022291.1"/>
    <property type="gene ID" value="ENSCPOG00000038379.1"/>
</dbReference>
<dbReference type="Bgee" id="ENSCPOG00000038379">
    <property type="expression patterns" value="Expressed in heart and 1 other cell type or tissue"/>
</dbReference>
<evidence type="ECO:0000313" key="11">
    <source>
        <dbReference type="Proteomes" id="UP000005447"/>
    </source>
</evidence>
<proteinExistence type="inferred from homology"/>
<dbReference type="PANTHER" id="PTHR11417">
    <property type="entry name" value="SOMATOTROPIN,PROLACTIN"/>
    <property type="match status" value="1"/>
</dbReference>
<dbReference type="SUPFAM" id="SSF47266">
    <property type="entry name" value="4-helical cytokines"/>
    <property type="match status" value="1"/>
</dbReference>
<dbReference type="PANTHER" id="PTHR11417:SF5">
    <property type="entry name" value="PROLACTIN"/>
    <property type="match status" value="1"/>
</dbReference>
<dbReference type="Gene3D" id="1.20.1250.10">
    <property type="match status" value="1"/>
</dbReference>
<comment type="function">
    <text evidence="6">Prolactin acts primarily on the mammary gland by promoting lactation.</text>
</comment>
<dbReference type="InterPro" id="IPR009079">
    <property type="entry name" value="4_helix_cytokine-like_core"/>
</dbReference>
<organism evidence="10 11">
    <name type="scientific">Cavia porcellus</name>
    <name type="common">Guinea pig</name>
    <dbReference type="NCBI Taxonomy" id="10141"/>
    <lineage>
        <taxon>Eukaryota</taxon>
        <taxon>Metazoa</taxon>
        <taxon>Chordata</taxon>
        <taxon>Craniata</taxon>
        <taxon>Vertebrata</taxon>
        <taxon>Euteleostomi</taxon>
        <taxon>Mammalia</taxon>
        <taxon>Eutheria</taxon>
        <taxon>Euarchontoglires</taxon>
        <taxon>Glires</taxon>
        <taxon>Rodentia</taxon>
        <taxon>Hystricomorpha</taxon>
        <taxon>Caviidae</taxon>
        <taxon>Cavia</taxon>
    </lineage>
</organism>
<accession>A0A286XA40</accession>
<dbReference type="GO" id="GO:0007595">
    <property type="term" value="P:lactation"/>
    <property type="evidence" value="ECO:0007669"/>
    <property type="project" value="UniProtKB-KW"/>
</dbReference>
<evidence type="ECO:0000313" key="10">
    <source>
        <dbReference type="Ensembl" id="ENSCPOP00000022291.1"/>
    </source>
</evidence>
<evidence type="ECO:0000256" key="8">
    <source>
        <dbReference type="ARBA" id="ARBA00041065"/>
    </source>
</evidence>
<dbReference type="GO" id="GO:0031667">
    <property type="term" value="P:response to nutrient levels"/>
    <property type="evidence" value="ECO:0007669"/>
    <property type="project" value="TreeGrafter"/>
</dbReference>
<evidence type="ECO:0000256" key="4">
    <source>
        <dbReference type="ARBA" id="ARBA00022702"/>
    </source>
</evidence>
<dbReference type="InParanoid" id="A0A286XA40"/>
<evidence type="ECO:0000256" key="2">
    <source>
        <dbReference type="ARBA" id="ARBA00008474"/>
    </source>
</evidence>
<keyword evidence="3" id="KW-0964">Secreted</keyword>
<reference evidence="11" key="1">
    <citation type="journal article" date="2011" name="Nature">
        <title>A high-resolution map of human evolutionary constraint using 29 mammals.</title>
        <authorList>
            <person name="Lindblad-Toh K."/>
            <person name="Garber M."/>
            <person name="Zuk O."/>
            <person name="Lin M.F."/>
            <person name="Parker B.J."/>
            <person name="Washietl S."/>
            <person name="Kheradpour P."/>
            <person name="Ernst J."/>
            <person name="Jordan G."/>
            <person name="Mauceli E."/>
            <person name="Ward L.D."/>
            <person name="Lowe C.B."/>
            <person name="Holloway A.K."/>
            <person name="Clamp M."/>
            <person name="Gnerre S."/>
            <person name="Alfoldi J."/>
            <person name="Beal K."/>
            <person name="Chang J."/>
            <person name="Clawson H."/>
            <person name="Cuff J."/>
            <person name="Di Palma F."/>
            <person name="Fitzgerald S."/>
            <person name="Flicek P."/>
            <person name="Guttman M."/>
            <person name="Hubisz M.J."/>
            <person name="Jaffe D.B."/>
            <person name="Jungreis I."/>
            <person name="Kent W.J."/>
            <person name="Kostka D."/>
            <person name="Lara M."/>
            <person name="Martins A.L."/>
            <person name="Massingham T."/>
            <person name="Moltke I."/>
            <person name="Raney B.J."/>
            <person name="Rasmussen M.D."/>
            <person name="Robinson J."/>
            <person name="Stark A."/>
            <person name="Vilella A.J."/>
            <person name="Wen J."/>
            <person name="Xie X."/>
            <person name="Zody M.C."/>
            <person name="Baldwin J."/>
            <person name="Bloom T."/>
            <person name="Chin C.W."/>
            <person name="Heiman D."/>
            <person name="Nicol R."/>
            <person name="Nusbaum C."/>
            <person name="Young S."/>
            <person name="Wilkinson J."/>
            <person name="Worley K.C."/>
            <person name="Kovar C.L."/>
            <person name="Muzny D.M."/>
            <person name="Gibbs R.A."/>
            <person name="Cree A."/>
            <person name="Dihn H.H."/>
            <person name="Fowler G."/>
            <person name="Jhangiani S."/>
            <person name="Joshi V."/>
            <person name="Lee S."/>
            <person name="Lewis L.R."/>
            <person name="Nazareth L.V."/>
            <person name="Okwuonu G."/>
            <person name="Santibanez J."/>
            <person name="Warren W.C."/>
            <person name="Mardis E.R."/>
            <person name="Weinstock G.M."/>
            <person name="Wilson R.K."/>
            <person name="Delehaunty K."/>
            <person name="Dooling D."/>
            <person name="Fronik C."/>
            <person name="Fulton L."/>
            <person name="Fulton B."/>
            <person name="Graves T."/>
            <person name="Minx P."/>
            <person name="Sodergren E."/>
            <person name="Birney E."/>
            <person name="Margulies E.H."/>
            <person name="Herrero J."/>
            <person name="Green E.D."/>
            <person name="Haussler D."/>
            <person name="Siepel A."/>
            <person name="Goldman N."/>
            <person name="Pollard K.S."/>
            <person name="Pedersen J.S."/>
            <person name="Lander E.S."/>
            <person name="Kellis M."/>
        </authorList>
    </citation>
    <scope>NUCLEOTIDE SEQUENCE [LARGE SCALE GENOMIC DNA]</scope>
    <source>
        <strain evidence="11">2N</strain>
    </source>
</reference>
<dbReference type="InterPro" id="IPR001400">
    <property type="entry name" value="Somatotropin/Prolactin"/>
</dbReference>